<protein>
    <submittedName>
        <fullName evidence="1">Uncharacterized protein</fullName>
    </submittedName>
</protein>
<dbReference type="HOGENOM" id="CLU_2343248_0_0_9"/>
<evidence type="ECO:0000313" key="1">
    <source>
        <dbReference type="EMBL" id="AEN99461.1"/>
    </source>
</evidence>
<sequence length="97" mass="11279">MKKIFEYDEQLDLFWRLANSINLYDLNTIQLNIEKEVADRKETNKDLVDLNTKLGEMLDDEFDFVKIDGAVAELDNPDKVSVPDLNILEQFTNALNK</sequence>
<dbReference type="EMBL" id="CP002461">
    <property type="protein sequence ID" value="AEN99461.1"/>
    <property type="molecule type" value="Genomic_DNA"/>
</dbReference>
<gene>
    <name evidence="1" type="ordered locus">LSA_10650</name>
</gene>
<reference evidence="1 2" key="1">
    <citation type="journal article" date="2011" name="Microb. Cell Fact.">
        <title>Genomic analysis reveals Lactobacillus sanfranciscensis as stable element in traditional sourdoughs.</title>
        <authorList>
            <person name="Vogel R.F."/>
            <person name="Pavlovic M."/>
            <person name="Ehrmann M.A."/>
            <person name="Wiezer A."/>
            <person name="Liesegang H."/>
            <person name="Offschanka S."/>
            <person name="Voget S."/>
            <person name="Angelov A."/>
            <person name="Bocker G."/>
            <person name="Liebl W."/>
        </authorList>
    </citation>
    <scope>NUCLEOTIDE SEQUENCE [LARGE SCALE GENOMIC DNA]</scope>
    <source>
        <strain evidence="1 2">TMW 1.1304</strain>
    </source>
</reference>
<organism evidence="1 2">
    <name type="scientific">Fructilactobacillus sanfranciscensis (strain TMW 1.1304)</name>
    <name type="common">Lactobacillus sanfranciscensis</name>
    <dbReference type="NCBI Taxonomy" id="714313"/>
    <lineage>
        <taxon>Bacteria</taxon>
        <taxon>Bacillati</taxon>
        <taxon>Bacillota</taxon>
        <taxon>Bacilli</taxon>
        <taxon>Lactobacillales</taxon>
        <taxon>Lactobacillaceae</taxon>
        <taxon>Fructilactobacillus</taxon>
    </lineage>
</organism>
<dbReference type="RefSeq" id="WP_014082318.1">
    <property type="nucleotide sequence ID" value="NC_015978.1"/>
</dbReference>
<proteinExistence type="predicted"/>
<dbReference type="OrthoDB" id="9916125at2"/>
<name>G2KVT2_FRUST</name>
<accession>G2KVT2</accession>
<dbReference type="KEGG" id="lsn:LSA_10650"/>
<dbReference type="AlphaFoldDB" id="G2KVT2"/>
<dbReference type="Proteomes" id="UP000001285">
    <property type="component" value="Chromosome"/>
</dbReference>
<evidence type="ECO:0000313" key="2">
    <source>
        <dbReference type="Proteomes" id="UP000001285"/>
    </source>
</evidence>
<keyword evidence="2" id="KW-1185">Reference proteome</keyword>